<keyword evidence="2" id="KW-1185">Reference proteome</keyword>
<dbReference type="RefSeq" id="WP_123128586.1">
    <property type="nucleotide sequence ID" value="NZ_RJJD01000015.1"/>
</dbReference>
<dbReference type="SUPFAM" id="SSF51556">
    <property type="entry name" value="Metallo-dependent hydrolases"/>
    <property type="match status" value="1"/>
</dbReference>
<evidence type="ECO:0000313" key="2">
    <source>
        <dbReference type="Proteomes" id="UP000272117"/>
    </source>
</evidence>
<dbReference type="Proteomes" id="UP000272117">
    <property type="component" value="Unassembled WGS sequence"/>
</dbReference>
<accession>A0A3M9MEP4</accession>
<dbReference type="PANTHER" id="PTHR10443">
    <property type="entry name" value="MICROSOMAL DIPEPTIDASE"/>
    <property type="match status" value="1"/>
</dbReference>
<comment type="caution">
    <text evidence="1">The sequence shown here is derived from an EMBL/GenBank/DDBJ whole genome shotgun (WGS) entry which is preliminary data.</text>
</comment>
<dbReference type="GO" id="GO:0070573">
    <property type="term" value="F:metallodipeptidase activity"/>
    <property type="evidence" value="ECO:0007669"/>
    <property type="project" value="InterPro"/>
</dbReference>
<organism evidence="1 2">
    <name type="scientific">Rufibacter latericius</name>
    <dbReference type="NCBI Taxonomy" id="2487040"/>
    <lineage>
        <taxon>Bacteria</taxon>
        <taxon>Pseudomonadati</taxon>
        <taxon>Bacteroidota</taxon>
        <taxon>Cytophagia</taxon>
        <taxon>Cytophagales</taxon>
        <taxon>Hymenobacteraceae</taxon>
        <taxon>Rufibacter</taxon>
    </lineage>
</organism>
<dbReference type="InterPro" id="IPR008257">
    <property type="entry name" value="Pept_M19"/>
</dbReference>
<proteinExistence type="predicted"/>
<dbReference type="Gene3D" id="3.20.20.140">
    <property type="entry name" value="Metal-dependent hydrolases"/>
    <property type="match status" value="1"/>
</dbReference>
<dbReference type="PANTHER" id="PTHR10443:SF12">
    <property type="entry name" value="DIPEPTIDASE"/>
    <property type="match status" value="1"/>
</dbReference>
<sequence>MEATRLPIIDLHCDLTGYLAYIPGATAMDVDIIGCAIPHLQAGNVRLQTMAFFTPTEPGSANFTLQQAKLFRESLLPNQDVFAPLCLKDLQNQVLHGDRVALVAAIENASGLCEEDEPLELAFSRLEEIIRLAGPVLYIGLTHAEENRFSGGNFTPGIGLKPDGEELLRYLSGKRIAVDLAHTSDAAAYDLLQFIDRHNLDIPVIASHSNFREVHQEARNLPTELVQEVVRRKGLIGMNFLKKFVDPDKPETLLKHITYGFEHAPEALCFGADFFQESGMMAGGESYFHLQHRNAAQYPVILQELAGQFSQEQLAALSYGNALQFLEKLWG</sequence>
<evidence type="ECO:0000313" key="1">
    <source>
        <dbReference type="EMBL" id="RNI23665.1"/>
    </source>
</evidence>
<dbReference type="PROSITE" id="PS51365">
    <property type="entry name" value="RENAL_DIPEPTIDASE_2"/>
    <property type="match status" value="1"/>
</dbReference>
<dbReference type="Pfam" id="PF01244">
    <property type="entry name" value="Peptidase_M19"/>
    <property type="match status" value="1"/>
</dbReference>
<dbReference type="OrthoDB" id="9804920at2"/>
<name>A0A3M9MEP4_9BACT</name>
<dbReference type="InterPro" id="IPR032466">
    <property type="entry name" value="Metal_Hydrolase"/>
</dbReference>
<gene>
    <name evidence="1" type="ORF">EFB08_19260</name>
</gene>
<dbReference type="AlphaFoldDB" id="A0A3M9MEP4"/>
<reference evidence="1 2" key="1">
    <citation type="submission" date="2018-11" db="EMBL/GenBank/DDBJ databases">
        <title>Rufibacter latericius sp. nov., isolated from water in Baiyang Lake.</title>
        <authorList>
            <person name="Yang Y."/>
        </authorList>
    </citation>
    <scope>NUCLEOTIDE SEQUENCE [LARGE SCALE GENOMIC DNA]</scope>
    <source>
        <strain evidence="1 2">R-22-1c-1</strain>
    </source>
</reference>
<dbReference type="EMBL" id="RJJD01000015">
    <property type="protein sequence ID" value="RNI23665.1"/>
    <property type="molecule type" value="Genomic_DNA"/>
</dbReference>
<protein>
    <submittedName>
        <fullName evidence="1">Peptidase</fullName>
    </submittedName>
</protein>
<dbReference type="GO" id="GO:0006508">
    <property type="term" value="P:proteolysis"/>
    <property type="evidence" value="ECO:0007669"/>
    <property type="project" value="InterPro"/>
</dbReference>